<dbReference type="PANTHER" id="PTHR43280">
    <property type="entry name" value="ARAC-FAMILY TRANSCRIPTIONAL REGULATOR"/>
    <property type="match status" value="1"/>
</dbReference>
<proteinExistence type="predicted"/>
<dbReference type="GO" id="GO:0003700">
    <property type="term" value="F:DNA-binding transcription factor activity"/>
    <property type="evidence" value="ECO:0007669"/>
    <property type="project" value="InterPro"/>
</dbReference>
<dbReference type="SMART" id="SM00065">
    <property type="entry name" value="GAF"/>
    <property type="match status" value="1"/>
</dbReference>
<keyword evidence="6" id="KW-1185">Reference proteome</keyword>
<protein>
    <submittedName>
        <fullName evidence="5">GAF domain-containing protein</fullName>
    </submittedName>
</protein>
<dbReference type="SUPFAM" id="SSF46689">
    <property type="entry name" value="Homeodomain-like"/>
    <property type="match status" value="1"/>
</dbReference>
<dbReference type="GO" id="GO:0043565">
    <property type="term" value="F:sequence-specific DNA binding"/>
    <property type="evidence" value="ECO:0007669"/>
    <property type="project" value="InterPro"/>
</dbReference>
<keyword evidence="3" id="KW-0804">Transcription</keyword>
<dbReference type="PRINTS" id="PR00032">
    <property type="entry name" value="HTHARAC"/>
</dbReference>
<dbReference type="PANTHER" id="PTHR43280:SF29">
    <property type="entry name" value="ARAC-FAMILY TRANSCRIPTIONAL REGULATOR"/>
    <property type="match status" value="1"/>
</dbReference>
<keyword evidence="2" id="KW-0238">DNA-binding</keyword>
<gene>
    <name evidence="5" type="ORF">SAMN04488514_105123</name>
</gene>
<dbReference type="InterPro" id="IPR020449">
    <property type="entry name" value="Tscrpt_reg_AraC-type_HTH"/>
</dbReference>
<dbReference type="PROSITE" id="PS00041">
    <property type="entry name" value="HTH_ARAC_FAMILY_1"/>
    <property type="match status" value="1"/>
</dbReference>
<evidence type="ECO:0000313" key="6">
    <source>
        <dbReference type="Proteomes" id="UP000199440"/>
    </source>
</evidence>
<organism evidence="5 6">
    <name type="scientific">Kriegella aquimaris</name>
    <dbReference type="NCBI Taxonomy" id="192904"/>
    <lineage>
        <taxon>Bacteria</taxon>
        <taxon>Pseudomonadati</taxon>
        <taxon>Bacteroidota</taxon>
        <taxon>Flavobacteriia</taxon>
        <taxon>Flavobacteriales</taxon>
        <taxon>Flavobacteriaceae</taxon>
        <taxon>Kriegella</taxon>
    </lineage>
</organism>
<dbReference type="PROSITE" id="PS01124">
    <property type="entry name" value="HTH_ARAC_FAMILY_2"/>
    <property type="match status" value="1"/>
</dbReference>
<dbReference type="OrthoDB" id="9779074at2"/>
<name>A0A1G9QMX0_9FLAO</name>
<dbReference type="Proteomes" id="UP000199440">
    <property type="component" value="Unassembled WGS sequence"/>
</dbReference>
<dbReference type="InterPro" id="IPR018062">
    <property type="entry name" value="HTH_AraC-typ_CS"/>
</dbReference>
<dbReference type="Gene3D" id="3.30.450.40">
    <property type="match status" value="1"/>
</dbReference>
<dbReference type="InterPro" id="IPR009057">
    <property type="entry name" value="Homeodomain-like_sf"/>
</dbReference>
<dbReference type="STRING" id="192904.SAMN04488514_105123"/>
<dbReference type="InterPro" id="IPR018060">
    <property type="entry name" value="HTH_AraC"/>
</dbReference>
<dbReference type="InterPro" id="IPR029016">
    <property type="entry name" value="GAF-like_dom_sf"/>
</dbReference>
<dbReference type="Gene3D" id="1.10.10.60">
    <property type="entry name" value="Homeodomain-like"/>
    <property type="match status" value="2"/>
</dbReference>
<evidence type="ECO:0000256" key="2">
    <source>
        <dbReference type="ARBA" id="ARBA00023125"/>
    </source>
</evidence>
<evidence type="ECO:0000256" key="1">
    <source>
        <dbReference type="ARBA" id="ARBA00023015"/>
    </source>
</evidence>
<keyword evidence="1" id="KW-0805">Transcription regulation</keyword>
<sequence length="293" mass="33605">MENNTTTYCLDEIKAISFFSTSLNTKQSEEEVLWAITKNVVHQLGLVDCVIYKYDPEQKLLIQKAAYGQKNPADTIIHNKIAIKFGEGIVGSVAENLKPEIVTDTSKDPRYIIDDEERFSELCVPILINKRLFGVIDTEHPEKLFFTEKHLHLLTIIAALCSQRIKTIRIQGKKPLKHSKTYFEKLETLLRFKKIYRDPNLGLRTVADLLGISPCYLSSIFNAFNDNSFIDYINGYRLADVKKNLHADEYRHYTILSIGLEAGFNSKSAFYSSFKKHTGLTPSQYRQKQLMVP</sequence>
<evidence type="ECO:0000259" key="4">
    <source>
        <dbReference type="PROSITE" id="PS01124"/>
    </source>
</evidence>
<accession>A0A1G9QMX0</accession>
<reference evidence="5 6" key="1">
    <citation type="submission" date="2016-10" db="EMBL/GenBank/DDBJ databases">
        <authorList>
            <person name="de Groot N.N."/>
        </authorList>
    </citation>
    <scope>NUCLEOTIDE SEQUENCE [LARGE SCALE GENOMIC DNA]</scope>
    <source>
        <strain evidence="5 6">DSM 19886</strain>
    </source>
</reference>
<dbReference type="EMBL" id="FNGV01000005">
    <property type="protein sequence ID" value="SDM12349.1"/>
    <property type="molecule type" value="Genomic_DNA"/>
</dbReference>
<dbReference type="RefSeq" id="WP_089889277.1">
    <property type="nucleotide sequence ID" value="NZ_FNGV01000005.1"/>
</dbReference>
<evidence type="ECO:0000256" key="3">
    <source>
        <dbReference type="ARBA" id="ARBA00023163"/>
    </source>
</evidence>
<dbReference type="InterPro" id="IPR003018">
    <property type="entry name" value="GAF"/>
</dbReference>
<dbReference type="Pfam" id="PF12833">
    <property type="entry name" value="HTH_18"/>
    <property type="match status" value="1"/>
</dbReference>
<evidence type="ECO:0000313" key="5">
    <source>
        <dbReference type="EMBL" id="SDM12349.1"/>
    </source>
</evidence>
<dbReference type="SMART" id="SM00342">
    <property type="entry name" value="HTH_ARAC"/>
    <property type="match status" value="1"/>
</dbReference>
<feature type="domain" description="HTH araC/xylS-type" evidence="4">
    <location>
        <begin position="187"/>
        <end position="288"/>
    </location>
</feature>
<dbReference type="SUPFAM" id="SSF55781">
    <property type="entry name" value="GAF domain-like"/>
    <property type="match status" value="1"/>
</dbReference>
<dbReference type="Pfam" id="PF13185">
    <property type="entry name" value="GAF_2"/>
    <property type="match status" value="1"/>
</dbReference>
<dbReference type="AlphaFoldDB" id="A0A1G9QMX0"/>